<dbReference type="Gene3D" id="2.60.40.10">
    <property type="entry name" value="Immunoglobulins"/>
    <property type="match status" value="1"/>
</dbReference>
<dbReference type="CDD" id="cd00063">
    <property type="entry name" value="FN3"/>
    <property type="match status" value="1"/>
</dbReference>
<dbReference type="AlphaFoldDB" id="A0A9X0CWI0"/>
<gene>
    <name evidence="2" type="ORF">OS493_022571</name>
</gene>
<dbReference type="InterPro" id="IPR036116">
    <property type="entry name" value="FN3_sf"/>
</dbReference>
<dbReference type="Pfam" id="PF00041">
    <property type="entry name" value="fn3"/>
    <property type="match status" value="1"/>
</dbReference>
<proteinExistence type="predicted"/>
<accession>A0A9X0CWI0</accession>
<comment type="caution">
    <text evidence="2">The sequence shown here is derived from an EMBL/GenBank/DDBJ whole genome shotgun (WGS) entry which is preliminary data.</text>
</comment>
<evidence type="ECO:0000313" key="3">
    <source>
        <dbReference type="Proteomes" id="UP001163046"/>
    </source>
</evidence>
<reference evidence="2" key="1">
    <citation type="submission" date="2023-01" db="EMBL/GenBank/DDBJ databases">
        <title>Genome assembly of the deep-sea coral Lophelia pertusa.</title>
        <authorList>
            <person name="Herrera S."/>
            <person name="Cordes E."/>
        </authorList>
    </citation>
    <scope>NUCLEOTIDE SEQUENCE</scope>
    <source>
        <strain evidence="2">USNM1676648</strain>
        <tissue evidence="2">Polyp</tissue>
    </source>
</reference>
<feature type="domain" description="Fibronectin type-III" evidence="1">
    <location>
        <begin position="13"/>
        <end position="72"/>
    </location>
</feature>
<feature type="non-terminal residue" evidence="2">
    <location>
        <position position="77"/>
    </location>
</feature>
<evidence type="ECO:0000313" key="2">
    <source>
        <dbReference type="EMBL" id="KAJ7378582.1"/>
    </source>
</evidence>
<organism evidence="2 3">
    <name type="scientific">Desmophyllum pertusum</name>
    <dbReference type="NCBI Taxonomy" id="174260"/>
    <lineage>
        <taxon>Eukaryota</taxon>
        <taxon>Metazoa</taxon>
        <taxon>Cnidaria</taxon>
        <taxon>Anthozoa</taxon>
        <taxon>Hexacorallia</taxon>
        <taxon>Scleractinia</taxon>
        <taxon>Caryophylliina</taxon>
        <taxon>Caryophylliidae</taxon>
        <taxon>Desmophyllum</taxon>
    </lineage>
</organism>
<sequence length="77" mass="8146">MERCQPSSGVLDVFQGFKVFIRLAGSAEVNITTINEIVNTATLHGLEPLATYSISVAAYTLAAVGKESESIVVNTTT</sequence>
<name>A0A9X0CWI0_9CNID</name>
<dbReference type="InterPro" id="IPR003961">
    <property type="entry name" value="FN3_dom"/>
</dbReference>
<dbReference type="Proteomes" id="UP001163046">
    <property type="component" value="Unassembled WGS sequence"/>
</dbReference>
<keyword evidence="3" id="KW-1185">Reference proteome</keyword>
<protein>
    <recommendedName>
        <fullName evidence="1">Fibronectin type-III domain-containing protein</fullName>
    </recommendedName>
</protein>
<evidence type="ECO:0000259" key="1">
    <source>
        <dbReference type="Pfam" id="PF00041"/>
    </source>
</evidence>
<dbReference type="InterPro" id="IPR013783">
    <property type="entry name" value="Ig-like_fold"/>
</dbReference>
<dbReference type="SUPFAM" id="SSF49265">
    <property type="entry name" value="Fibronectin type III"/>
    <property type="match status" value="1"/>
</dbReference>
<dbReference type="EMBL" id="MU826365">
    <property type="protein sequence ID" value="KAJ7378582.1"/>
    <property type="molecule type" value="Genomic_DNA"/>
</dbReference>